<evidence type="ECO:0000256" key="3">
    <source>
        <dbReference type="ARBA" id="ARBA00022692"/>
    </source>
</evidence>
<dbReference type="Proteomes" id="UP000655225">
    <property type="component" value="Unassembled WGS sequence"/>
</dbReference>
<evidence type="ECO:0000256" key="4">
    <source>
        <dbReference type="ARBA" id="ARBA00022968"/>
    </source>
</evidence>
<dbReference type="GO" id="GO:0005794">
    <property type="term" value="C:Golgi apparatus"/>
    <property type="evidence" value="ECO:0007669"/>
    <property type="project" value="TreeGrafter"/>
</dbReference>
<dbReference type="PANTHER" id="PTHR32285">
    <property type="entry name" value="PROTEIN TRICHOME BIREFRINGENCE-LIKE 9-RELATED"/>
    <property type="match status" value="1"/>
</dbReference>
<proteinExistence type="inferred from homology"/>
<name>A0A835DSA6_TETSI</name>
<evidence type="ECO:0000256" key="1">
    <source>
        <dbReference type="ARBA" id="ARBA00004167"/>
    </source>
</evidence>
<keyword evidence="11" id="KW-1185">Reference proteome</keyword>
<dbReference type="InterPro" id="IPR029962">
    <property type="entry name" value="TBL"/>
</dbReference>
<feature type="transmembrane region" description="Helical" evidence="7">
    <location>
        <begin position="12"/>
        <end position="31"/>
    </location>
</feature>
<protein>
    <recommendedName>
        <fullName evidence="12">Trichome birefringence-like N-terminal domain-containing protein</fullName>
    </recommendedName>
</protein>
<dbReference type="AlphaFoldDB" id="A0A835DSA6"/>
<evidence type="ECO:0008006" key="12">
    <source>
        <dbReference type="Google" id="ProtNLM"/>
    </source>
</evidence>
<keyword evidence="5 7" id="KW-1133">Transmembrane helix</keyword>
<reference evidence="10 11" key="1">
    <citation type="submission" date="2020-04" db="EMBL/GenBank/DDBJ databases">
        <title>Plant Genome Project.</title>
        <authorList>
            <person name="Zhang R.-G."/>
        </authorList>
    </citation>
    <scope>NUCLEOTIDE SEQUENCE [LARGE SCALE GENOMIC DNA]</scope>
    <source>
        <strain evidence="10">YNK0</strain>
        <tissue evidence="10">Leaf</tissue>
    </source>
</reference>
<evidence type="ECO:0000256" key="6">
    <source>
        <dbReference type="ARBA" id="ARBA00023136"/>
    </source>
</evidence>
<sequence length="425" mass="49160">MEIISPINQRWLLCILASFTGCTILVLFLNYGHDDGVTLSALGDLAIPPPEDLASEHFSKSEKMELLKPSNVSDEQGKINQTEGKCDIFDGRWVYDAKTYPIYEASRCPFLSDQVSCLKNGRRDLNYERWRWEARECEIPRFNGMDLLKRLRGKRVIIVGDSLNRNQWESLACLLYTAVPSSRAEVKTGSGVYKIFRAKDYNCSVEFYWSPFLVQLDENQANGHRVLNLDKLSVSARRWRGADVMLFNTGHWWVHRGKSRAWDSFQHKGKLVEKLEVEAAFRMAMKTWARWVDQNVDPSRTTVFFRSISPEHKGVKQWCYNQTQPIMDESYVQSFPRPVIKIVEGIIKDMRTPVTYLNITRLSQYRKDAHPTVYTAKQGKLLTKEQRLQPESYADCSHWCLPGLPDTWNVLLFASIVLETSKDIL</sequence>
<dbReference type="Pfam" id="PF14416">
    <property type="entry name" value="PMR5N"/>
    <property type="match status" value="1"/>
</dbReference>
<evidence type="ECO:0000256" key="5">
    <source>
        <dbReference type="ARBA" id="ARBA00022989"/>
    </source>
</evidence>
<accession>A0A835DSA6</accession>
<comment type="caution">
    <text evidence="10">The sequence shown here is derived from an EMBL/GenBank/DDBJ whole genome shotgun (WGS) entry which is preliminary data.</text>
</comment>
<keyword evidence="6 7" id="KW-0472">Membrane</keyword>
<evidence type="ECO:0000313" key="10">
    <source>
        <dbReference type="EMBL" id="KAF8411034.1"/>
    </source>
</evidence>
<feature type="domain" description="Trichome birefringence-like C-terminal" evidence="8">
    <location>
        <begin position="139"/>
        <end position="414"/>
    </location>
</feature>
<evidence type="ECO:0000256" key="2">
    <source>
        <dbReference type="ARBA" id="ARBA00007727"/>
    </source>
</evidence>
<gene>
    <name evidence="10" type="ORF">HHK36_003573</name>
</gene>
<dbReference type="InterPro" id="IPR026057">
    <property type="entry name" value="TBL_C"/>
</dbReference>
<evidence type="ECO:0000259" key="8">
    <source>
        <dbReference type="Pfam" id="PF13839"/>
    </source>
</evidence>
<dbReference type="EMBL" id="JABCRI010000002">
    <property type="protein sequence ID" value="KAF8411034.1"/>
    <property type="molecule type" value="Genomic_DNA"/>
</dbReference>
<dbReference type="PANTHER" id="PTHR32285:SF38">
    <property type="entry name" value="OS01G0614300 PROTEIN"/>
    <property type="match status" value="1"/>
</dbReference>
<dbReference type="Pfam" id="PF13839">
    <property type="entry name" value="PC-Esterase"/>
    <property type="match status" value="1"/>
</dbReference>
<evidence type="ECO:0000259" key="9">
    <source>
        <dbReference type="Pfam" id="PF14416"/>
    </source>
</evidence>
<dbReference type="GO" id="GO:0016020">
    <property type="term" value="C:membrane"/>
    <property type="evidence" value="ECO:0007669"/>
    <property type="project" value="UniProtKB-SubCell"/>
</dbReference>
<dbReference type="InterPro" id="IPR025846">
    <property type="entry name" value="TBL_N"/>
</dbReference>
<keyword evidence="4" id="KW-0735">Signal-anchor</keyword>
<evidence type="ECO:0000256" key="7">
    <source>
        <dbReference type="SAM" id="Phobius"/>
    </source>
</evidence>
<keyword evidence="3 7" id="KW-0812">Transmembrane</keyword>
<organism evidence="10 11">
    <name type="scientific">Tetracentron sinense</name>
    <name type="common">Spur-leaf</name>
    <dbReference type="NCBI Taxonomy" id="13715"/>
    <lineage>
        <taxon>Eukaryota</taxon>
        <taxon>Viridiplantae</taxon>
        <taxon>Streptophyta</taxon>
        <taxon>Embryophyta</taxon>
        <taxon>Tracheophyta</taxon>
        <taxon>Spermatophyta</taxon>
        <taxon>Magnoliopsida</taxon>
        <taxon>Trochodendrales</taxon>
        <taxon>Trochodendraceae</taxon>
        <taxon>Tetracentron</taxon>
    </lineage>
</organism>
<dbReference type="OMA" id="IAMKTWA"/>
<comment type="similarity">
    <text evidence="2">Belongs to the PC-esterase family. TBL subfamily.</text>
</comment>
<comment type="subcellular location">
    <subcellularLocation>
        <location evidence="1">Membrane</location>
        <topology evidence="1">Single-pass membrane protein</topology>
    </subcellularLocation>
</comment>
<evidence type="ECO:0000313" key="11">
    <source>
        <dbReference type="Proteomes" id="UP000655225"/>
    </source>
</evidence>
<dbReference type="GO" id="GO:0016413">
    <property type="term" value="F:O-acetyltransferase activity"/>
    <property type="evidence" value="ECO:0007669"/>
    <property type="project" value="InterPro"/>
</dbReference>
<dbReference type="OrthoDB" id="737117at2759"/>
<feature type="domain" description="Trichome birefringence-like N-terminal" evidence="9">
    <location>
        <begin position="85"/>
        <end position="138"/>
    </location>
</feature>